<evidence type="ECO:0000259" key="2">
    <source>
        <dbReference type="Pfam" id="PF20031"/>
    </source>
</evidence>
<dbReference type="Proteomes" id="UP000562395">
    <property type="component" value="Unassembled WGS sequence"/>
</dbReference>
<protein>
    <recommendedName>
        <fullName evidence="2">DUF64370 domain-containing protein</fullName>
    </recommendedName>
</protein>
<evidence type="ECO:0000256" key="1">
    <source>
        <dbReference type="SAM" id="Coils"/>
    </source>
</evidence>
<name>A0A7W5ZVF7_9SPHN</name>
<dbReference type="RefSeq" id="WP_183612965.1">
    <property type="nucleotide sequence ID" value="NZ_JACICY010000004.1"/>
</dbReference>
<dbReference type="EMBL" id="JACICY010000004">
    <property type="protein sequence ID" value="MBB3860695.1"/>
    <property type="molecule type" value="Genomic_DNA"/>
</dbReference>
<proteinExistence type="predicted"/>
<dbReference type="Pfam" id="PF20031">
    <property type="entry name" value="DUF6437"/>
    <property type="match status" value="1"/>
</dbReference>
<comment type="caution">
    <text evidence="3">The sequence shown here is derived from an EMBL/GenBank/DDBJ whole genome shotgun (WGS) entry which is preliminary data.</text>
</comment>
<evidence type="ECO:0000313" key="3">
    <source>
        <dbReference type="EMBL" id="MBB3860695.1"/>
    </source>
</evidence>
<evidence type="ECO:0000313" key="4">
    <source>
        <dbReference type="Proteomes" id="UP000562395"/>
    </source>
</evidence>
<organism evidence="3 4">
    <name type="scientific">Novosphingobium hassiacum</name>
    <dbReference type="NCBI Taxonomy" id="173676"/>
    <lineage>
        <taxon>Bacteria</taxon>
        <taxon>Pseudomonadati</taxon>
        <taxon>Pseudomonadota</taxon>
        <taxon>Alphaproteobacteria</taxon>
        <taxon>Sphingomonadales</taxon>
        <taxon>Sphingomonadaceae</taxon>
        <taxon>Novosphingobium</taxon>
    </lineage>
</organism>
<keyword evidence="1" id="KW-0175">Coiled coil</keyword>
<dbReference type="AlphaFoldDB" id="A0A7W5ZVF7"/>
<dbReference type="InterPro" id="IPR045496">
    <property type="entry name" value="DUF6437"/>
</dbReference>
<accession>A0A7W5ZVF7</accession>
<feature type="coiled-coil region" evidence="1">
    <location>
        <begin position="5"/>
        <end position="32"/>
    </location>
</feature>
<sequence length="76" mass="8339">MARSKASARDALIRLRAEREELMNRETALREAAAADLSKVLLECGAEVMEPARLRQLLRTSMALGVEAAIDRLSTA</sequence>
<gene>
    <name evidence="3" type="ORF">GGQ88_001964</name>
</gene>
<feature type="domain" description="DUF64370" evidence="2">
    <location>
        <begin position="1"/>
        <end position="75"/>
    </location>
</feature>
<reference evidence="3 4" key="1">
    <citation type="submission" date="2020-08" db="EMBL/GenBank/DDBJ databases">
        <title>Genomic Encyclopedia of Type Strains, Phase IV (KMG-IV): sequencing the most valuable type-strain genomes for metagenomic binning, comparative biology and taxonomic classification.</title>
        <authorList>
            <person name="Goeker M."/>
        </authorList>
    </citation>
    <scope>NUCLEOTIDE SEQUENCE [LARGE SCALE GENOMIC DNA]</scope>
    <source>
        <strain evidence="3 4">DSM 14552</strain>
    </source>
</reference>
<keyword evidence="4" id="KW-1185">Reference proteome</keyword>